<sequence>METFNLTNGNPINELITNLSMVKSSTKSTEGPIEGSGDKPTQVAVTYDELKQELLQKVDGNPIYYVNIKENDELAMIYYDDIPKNNGNRESFSKFIESSCKSHIIEKSTLKTLASQFNKIIYNKEATEYLKTKDWKQVVVQPCYEGTLLLVYNHRDTWYVSTRRCINAKDSIWIKNTSYRDMFDEAMENKFKLEDLDKNNCYHFILVHHKNKNIVSYSNLGEEYTELYHIMTTAKYTMEEVDYVINNNILRSKTLKFDSLKEVMQSLVEISVNNKNNKNITTEGYILKVYDGDVNKSTFKILKIQTPIYQELMKIKPNNNNAYQNYLELYQKDKLINYLQYYTKKYVDEILNIIHHAMETISKEILDLYHMTRKKRNPQIYNNLTYHYKKILYELHGMYIEFHKNNFRDKNKKYKKNNNQYENNAKSINVHDVYYHLKGLHSNELKQLFMERNKLQNNTVMTFIDSDGNDSTDAAILSELMNS</sequence>
<reference evidence="2" key="1">
    <citation type="journal article" date="2019" name="MBio">
        <title>Virus Genomes from Deep Sea Sediments Expand the Ocean Megavirome and Support Independent Origins of Viral Gigantism.</title>
        <authorList>
            <person name="Backstrom D."/>
            <person name="Yutin N."/>
            <person name="Jorgensen S.L."/>
            <person name="Dharamshi J."/>
            <person name="Homa F."/>
            <person name="Zaremba-Niedwiedzka K."/>
            <person name="Spang A."/>
            <person name="Wolf Y.I."/>
            <person name="Koonin E.V."/>
            <person name="Ettema T.J."/>
        </authorList>
    </citation>
    <scope>NUCLEOTIDE SEQUENCE</scope>
</reference>
<name>A0A4D5XEV7_9VIRU</name>
<organism evidence="2">
    <name type="scientific">Mimivirus LCMiAC02</name>
    <dbReference type="NCBI Taxonomy" id="2506609"/>
    <lineage>
        <taxon>Viruses</taxon>
        <taxon>Varidnaviria</taxon>
        <taxon>Bamfordvirae</taxon>
        <taxon>Nucleocytoviricota</taxon>
        <taxon>Megaviricetes</taxon>
        <taxon>Imitervirales</taxon>
        <taxon>Mimiviridae</taxon>
        <taxon>Klosneuvirinae</taxon>
    </lineage>
</organism>
<accession>A0A4D5XEV7</accession>
<dbReference type="EMBL" id="MK500412">
    <property type="protein sequence ID" value="QBK89280.1"/>
    <property type="molecule type" value="Genomic_DNA"/>
</dbReference>
<protein>
    <recommendedName>
        <fullName evidence="3">RNA ligase</fullName>
    </recommendedName>
</protein>
<evidence type="ECO:0008006" key="3">
    <source>
        <dbReference type="Google" id="ProtNLM"/>
    </source>
</evidence>
<gene>
    <name evidence="2" type="ORF">LCMiAC02_03750</name>
</gene>
<keyword evidence="1" id="KW-0175">Coiled coil</keyword>
<proteinExistence type="predicted"/>
<evidence type="ECO:0000256" key="1">
    <source>
        <dbReference type="SAM" id="Coils"/>
    </source>
</evidence>
<feature type="coiled-coil region" evidence="1">
    <location>
        <begin position="404"/>
        <end position="431"/>
    </location>
</feature>
<evidence type="ECO:0000313" key="2">
    <source>
        <dbReference type="EMBL" id="QBK89280.1"/>
    </source>
</evidence>